<dbReference type="AlphaFoldDB" id="A0A1H2Y7P0"/>
<dbReference type="Pfam" id="PF01841">
    <property type="entry name" value="Transglut_core"/>
    <property type="match status" value="1"/>
</dbReference>
<keyword evidence="3" id="KW-0645">Protease</keyword>
<proteinExistence type="predicted"/>
<name>A0A1H2Y7P0_9RHOB</name>
<keyword evidence="4" id="KW-1185">Reference proteome</keyword>
<feature type="compositionally biased region" description="Pro residues" evidence="1">
    <location>
        <begin position="308"/>
        <end position="317"/>
    </location>
</feature>
<dbReference type="PANTHER" id="PTHR33490:SF7">
    <property type="entry name" value="BLR2979 PROTEIN"/>
    <property type="match status" value="1"/>
</dbReference>
<evidence type="ECO:0000313" key="3">
    <source>
        <dbReference type="EMBL" id="SDX01071.1"/>
    </source>
</evidence>
<dbReference type="RefSeq" id="WP_092681131.1">
    <property type="nucleotide sequence ID" value="NZ_FNMZ01000003.1"/>
</dbReference>
<dbReference type="Pfam" id="PF08379">
    <property type="entry name" value="Bact_transglu_N"/>
    <property type="match status" value="1"/>
</dbReference>
<sequence>MSTLRILHSTRYAYGAPAAFSQHLLRLTPPSNAEQTVLEAEVTVSPHPQERAGYTDAFGNALETATVTEPHETLEITLRCVVERLEREEPMLGASTPWEQAARMAMAPAGLEAALYAYPTPLTDADAEIEAYARESFEPGRPVLEAARELCARIHKDFKYLPGSTTAETPAGASFAAREGVCQDFAHVMLAAMRALRLPCAYVSGYLRTLPPPGRARLVGADATHAWASVWDPSVGWVQFDPTNDMQPGADHVMSAMGRDYADCAPVTGLVVGSGGQMLSVSVDVASLEELEAERDAALIPDPADAAPAPPAPPLQPAPIASSPAPETPPVNDPATGAAARAAQATLHGLSQDDTPPDDDV</sequence>
<keyword evidence="3" id="KW-0378">Hydrolase</keyword>
<reference evidence="3 4" key="1">
    <citation type="submission" date="2016-10" db="EMBL/GenBank/DDBJ databases">
        <authorList>
            <person name="de Groot N.N."/>
        </authorList>
    </citation>
    <scope>NUCLEOTIDE SEQUENCE [LARGE SCALE GENOMIC DNA]</scope>
    <source>
        <strain evidence="3 4">DSM 17890</strain>
    </source>
</reference>
<dbReference type="InterPro" id="IPR038765">
    <property type="entry name" value="Papain-like_cys_pep_sf"/>
</dbReference>
<evidence type="ECO:0000259" key="2">
    <source>
        <dbReference type="SMART" id="SM00460"/>
    </source>
</evidence>
<accession>A0A1H2Y7P0</accession>
<dbReference type="GO" id="GO:0008233">
    <property type="term" value="F:peptidase activity"/>
    <property type="evidence" value="ECO:0007669"/>
    <property type="project" value="UniProtKB-KW"/>
</dbReference>
<feature type="compositionally biased region" description="Low complexity" evidence="1">
    <location>
        <begin position="335"/>
        <end position="345"/>
    </location>
</feature>
<protein>
    <submittedName>
        <fullName evidence="3">Transglutaminase-like enzyme, putative cysteine protease</fullName>
    </submittedName>
</protein>
<dbReference type="Gene3D" id="3.10.620.30">
    <property type="match status" value="1"/>
</dbReference>
<dbReference type="SMART" id="SM00460">
    <property type="entry name" value="TGc"/>
    <property type="match status" value="1"/>
</dbReference>
<dbReference type="InterPro" id="IPR002931">
    <property type="entry name" value="Transglutaminase-like"/>
</dbReference>
<evidence type="ECO:0000256" key="1">
    <source>
        <dbReference type="SAM" id="MobiDB-lite"/>
    </source>
</evidence>
<feature type="domain" description="Transglutaminase-like" evidence="2">
    <location>
        <begin position="174"/>
        <end position="244"/>
    </location>
</feature>
<dbReference type="SUPFAM" id="SSF54001">
    <property type="entry name" value="Cysteine proteinases"/>
    <property type="match status" value="1"/>
</dbReference>
<dbReference type="PANTHER" id="PTHR33490">
    <property type="entry name" value="BLR5614 PROTEIN-RELATED"/>
    <property type="match status" value="1"/>
</dbReference>
<dbReference type="InterPro" id="IPR013589">
    <property type="entry name" value="Bac_transglu_N"/>
</dbReference>
<gene>
    <name evidence="3" type="ORF">SAMN05444336_10334</name>
</gene>
<dbReference type="STRING" id="356660.SAMN05444336_10334"/>
<dbReference type="OrthoDB" id="9804023at2"/>
<organism evidence="3 4">
    <name type="scientific">Albimonas donghaensis</name>
    <dbReference type="NCBI Taxonomy" id="356660"/>
    <lineage>
        <taxon>Bacteria</taxon>
        <taxon>Pseudomonadati</taxon>
        <taxon>Pseudomonadota</taxon>
        <taxon>Alphaproteobacteria</taxon>
        <taxon>Rhodobacterales</taxon>
        <taxon>Paracoccaceae</taxon>
        <taxon>Albimonas</taxon>
    </lineage>
</organism>
<feature type="region of interest" description="Disordered" evidence="1">
    <location>
        <begin position="301"/>
        <end position="361"/>
    </location>
</feature>
<evidence type="ECO:0000313" key="4">
    <source>
        <dbReference type="Proteomes" id="UP000199118"/>
    </source>
</evidence>
<dbReference type="GO" id="GO:0006508">
    <property type="term" value="P:proteolysis"/>
    <property type="evidence" value="ECO:0007669"/>
    <property type="project" value="UniProtKB-KW"/>
</dbReference>
<dbReference type="Proteomes" id="UP000199118">
    <property type="component" value="Unassembled WGS sequence"/>
</dbReference>
<dbReference type="EMBL" id="FNMZ01000003">
    <property type="protein sequence ID" value="SDX01071.1"/>
    <property type="molecule type" value="Genomic_DNA"/>
</dbReference>